<dbReference type="InterPro" id="IPR001119">
    <property type="entry name" value="SLH_dom"/>
</dbReference>
<feature type="region of interest" description="Disordered" evidence="3">
    <location>
        <begin position="141"/>
        <end position="160"/>
    </location>
</feature>
<feature type="domain" description="SLH" evidence="5">
    <location>
        <begin position="1224"/>
        <end position="1285"/>
    </location>
</feature>
<accession>A0AA37JP96</accession>
<dbReference type="Gene3D" id="3.80.10.10">
    <property type="entry name" value="Ribonuclease Inhibitor"/>
    <property type="match status" value="3"/>
</dbReference>
<evidence type="ECO:0000256" key="3">
    <source>
        <dbReference type="SAM" id="MobiDB-lite"/>
    </source>
</evidence>
<dbReference type="InterPro" id="IPR053139">
    <property type="entry name" value="Surface_bspA-like"/>
</dbReference>
<dbReference type="Pfam" id="PF19127">
    <property type="entry name" value="Choline_bind_3"/>
    <property type="match status" value="1"/>
</dbReference>
<dbReference type="PANTHER" id="PTHR45661">
    <property type="entry name" value="SURFACE ANTIGEN"/>
    <property type="match status" value="1"/>
</dbReference>
<dbReference type="InterPro" id="IPR044060">
    <property type="entry name" value="Bacterial_rp_domain"/>
</dbReference>
<evidence type="ECO:0000313" key="7">
    <source>
        <dbReference type="Proteomes" id="UP001055091"/>
    </source>
</evidence>
<organism evidence="6 7">
    <name type="scientific">Hungatella hathewayi</name>
    <dbReference type="NCBI Taxonomy" id="154046"/>
    <lineage>
        <taxon>Bacteria</taxon>
        <taxon>Bacillati</taxon>
        <taxon>Bacillota</taxon>
        <taxon>Clostridia</taxon>
        <taxon>Lachnospirales</taxon>
        <taxon>Lachnospiraceae</taxon>
        <taxon>Hungatella</taxon>
    </lineage>
</organism>
<keyword evidence="1" id="KW-0677">Repeat</keyword>
<reference evidence="6" key="1">
    <citation type="submission" date="2022-01" db="EMBL/GenBank/DDBJ databases">
        <title>Novel bile acid biosynthetic pathways are enriched in the microbiome of centenarians.</title>
        <authorList>
            <person name="Sato Y."/>
            <person name="Atarashi K."/>
            <person name="Plichta R.D."/>
            <person name="Arai Y."/>
            <person name="Sasajima S."/>
            <person name="Kearney M.S."/>
            <person name="Suda W."/>
            <person name="Takeshita K."/>
            <person name="Sasaki T."/>
            <person name="Okamoto S."/>
            <person name="Skelly N.A."/>
            <person name="Okamura Y."/>
            <person name="Vlamakis H."/>
            <person name="Li Y."/>
            <person name="Tanoue T."/>
            <person name="Takei H."/>
            <person name="Nittono H."/>
            <person name="Narushima S."/>
            <person name="Irie J."/>
            <person name="Itoh H."/>
            <person name="Moriya K."/>
            <person name="Sugiura Y."/>
            <person name="Suematsu M."/>
            <person name="Moritoki N."/>
            <person name="Shibata S."/>
            <person name="Littman R.D."/>
            <person name="Fischbach A.M."/>
            <person name="Uwamino Y."/>
            <person name="Inoue T."/>
            <person name="Honda A."/>
            <person name="Hattori M."/>
            <person name="Murai T."/>
            <person name="Xavier J.R."/>
            <person name="Hirose N."/>
            <person name="Honda K."/>
        </authorList>
    </citation>
    <scope>NUCLEOTIDE SEQUENCE</scope>
    <source>
        <strain evidence="6">CE91-St55</strain>
    </source>
</reference>
<protein>
    <recommendedName>
        <fullName evidence="5">SLH domain-containing protein</fullName>
    </recommendedName>
</protein>
<dbReference type="InterPro" id="IPR025883">
    <property type="entry name" value="Cadherin-like_domain"/>
</dbReference>
<dbReference type="PROSITE" id="PS51170">
    <property type="entry name" value="CW"/>
    <property type="match status" value="2"/>
</dbReference>
<dbReference type="Pfam" id="PF00395">
    <property type="entry name" value="SLH"/>
    <property type="match status" value="3"/>
</dbReference>
<feature type="compositionally biased region" description="Basic and acidic residues" evidence="3">
    <location>
        <begin position="141"/>
        <end position="154"/>
    </location>
</feature>
<name>A0AA37JP96_9FIRM</name>
<feature type="repeat" description="Cell wall-binding" evidence="2">
    <location>
        <begin position="1434"/>
        <end position="1453"/>
    </location>
</feature>
<dbReference type="Gene3D" id="2.10.270.10">
    <property type="entry name" value="Cholin Binding"/>
    <property type="match status" value="1"/>
</dbReference>
<keyword evidence="4" id="KW-0732">Signal</keyword>
<evidence type="ECO:0000256" key="4">
    <source>
        <dbReference type="SAM" id="SignalP"/>
    </source>
</evidence>
<evidence type="ECO:0000313" key="6">
    <source>
        <dbReference type="EMBL" id="GKH02205.1"/>
    </source>
</evidence>
<dbReference type="InterPro" id="IPR018337">
    <property type="entry name" value="Cell_wall/Cho-bd_repeat"/>
</dbReference>
<dbReference type="Proteomes" id="UP001055091">
    <property type="component" value="Unassembled WGS sequence"/>
</dbReference>
<dbReference type="InterPro" id="IPR026906">
    <property type="entry name" value="LRR_5"/>
</dbReference>
<gene>
    <name evidence="6" type="ORF">CE91St55_41860</name>
</gene>
<dbReference type="Pfam" id="PF12733">
    <property type="entry name" value="Cadherin-like"/>
    <property type="match status" value="1"/>
</dbReference>
<evidence type="ECO:0000259" key="5">
    <source>
        <dbReference type="PROSITE" id="PS51272"/>
    </source>
</evidence>
<dbReference type="PANTHER" id="PTHR45661:SF3">
    <property type="entry name" value="IG-LIKE DOMAIN-CONTAINING PROTEIN"/>
    <property type="match status" value="1"/>
</dbReference>
<sequence length="1493" mass="158736">MRNRKHTRGLSLLLCAALLAGQLGTTVYAEGSSTGNREVVCEHHPEHTEACGYMEAEPGQPCQHEHTKDCYTNELICGFDDEDTPTATDSDASAVHEHTQECYALDCPHERGEHDDTCGYVEDVPGSPCTHSCELCDSQDKENVGGADREDGLDHSAPTLETSELNEQTTVANDGLMPPVATVSNVTSIEGNGYSFENGTLTITTNEGTTAWQDNASINETDVTKVIVGNDVTEIGSRAFQDCTNLTQAEFPSGITSIRYSAFSGCENLVLTQLPDKLTSIGNNVFFNCENLALKELPSGITSIGSNAFSGCTSLALKELPSGITSIGYEAFSGCASLALEKLPNKLTSIENRVFLNCENLALKELPSGITSIGESAFLNCENLALKELPSGITSIGYEAFSGCASLALEKLPNKLTSIGESAFLNCENLALKELPSGITSIGYKAFSGCASLALKELPSNVTSIAQEAFYGCVNLELTELPGGVTFINRSTFFGCTSLALKELPTNVTYIGDYAFSGCTSLALEKLPNKLTSIGNNAFFNCENLALKELPIGITSIGRNAFSGCTNLTSLTLPMSEAPTLGNFGFGLINQIPSLTLFVPVGATGYNEGGWGNYANKIVFGAALESLTISDGDLRPAFFAGTENYIVSVPNSTMSVTVTPIAHGTGTITVNDIGIDSGDTSGEITLEAGKENEIKIVVENSSADSRTYIVTVTRAADPACFIEVNRESLNFGTVNVGYEVGKDADDPDPHKRSVVVTNMGSQDVTLTPLTLPPSTAYELAELSKLELRPGEIADFIIWPKTGLPTGTYNEQLTINGTGGASATVDLQFTVTEKPTYTVLIHGGTSSGDIFQEGEPVTITATVPSGKQFTGWTITPGNVTFTQGGKDTETATFTMPNQEVTATANFTDIPTTYTVMVTGGTSSGDIFQEGEPVTITATVPSGKQFTGWTITPDNVTFTQGGKDTETATFTMPNQEVTATANFKNSSLSGGSSGSRDSSVTITTPQPPKPDSPVLAVIKTPVIVTDGAATGTANDGDTSEGIIKALNTAKQKSREKYGIAIQYDAATAAAYNGFSITLKRATLDRLLDPNNNLKYLTLNTSIVDMTFGLAELTEIARQTSGDVTFTAARAPGLTGDSLSAIGTRPAYDLKISYQKDGQTVYLSSVGSVSVGIAYTPAETEQAGGLYLVYADGKGGAEWLYRSSYDKGSGNVIGSINHFSIYGVGYRPAPIFTDTVNHWAKSDIDFVASRNLLTGTGDAAFSPDSTITRGMFVTALGRLAGIDPAAYPSSSRFSDVPATAYYAPFVEWAASKEIVNGTGAASFEPDRPVTREEMAVIMQRYAGKLEYTLPKEREAEIFTDNATITSDMKDAVQAMQQAGVMNGKGGRLFAPKDTATRAEAAAVLRRFVEIVIDRDTAGGWAQNDTGSWLYYENHRPVTGWKQVEGTWYYFDAAGLMQSGGWRQIGGKWYYFYADGSMAANTEIDGYQIGPDGARNF</sequence>
<dbReference type="EMBL" id="BQNJ01000002">
    <property type="protein sequence ID" value="GKH02205.1"/>
    <property type="molecule type" value="Genomic_DNA"/>
</dbReference>
<feature type="region of interest" description="Disordered" evidence="3">
    <location>
        <begin position="980"/>
        <end position="1012"/>
    </location>
</feature>
<dbReference type="InterPro" id="IPR032675">
    <property type="entry name" value="LRR_dom_sf"/>
</dbReference>
<evidence type="ECO:0000256" key="2">
    <source>
        <dbReference type="PROSITE-ProRule" id="PRU00591"/>
    </source>
</evidence>
<feature type="repeat" description="Cell wall-binding" evidence="2">
    <location>
        <begin position="1455"/>
        <end position="1474"/>
    </location>
</feature>
<feature type="signal peptide" evidence="4">
    <location>
        <begin position="1"/>
        <end position="29"/>
    </location>
</feature>
<feature type="compositionally biased region" description="Low complexity" evidence="3">
    <location>
        <begin position="984"/>
        <end position="997"/>
    </location>
</feature>
<dbReference type="RefSeq" id="WP_244052818.1">
    <property type="nucleotide sequence ID" value="NZ_BQNJ01000002.1"/>
</dbReference>
<feature type="domain" description="SLH" evidence="5">
    <location>
        <begin position="1352"/>
        <end position="1415"/>
    </location>
</feature>
<dbReference type="SUPFAM" id="SSF69360">
    <property type="entry name" value="Cell wall binding repeat"/>
    <property type="match status" value="1"/>
</dbReference>
<evidence type="ECO:0000256" key="1">
    <source>
        <dbReference type="ARBA" id="ARBA00022737"/>
    </source>
</evidence>
<dbReference type="Pfam" id="PF18998">
    <property type="entry name" value="Flg_new_2"/>
    <property type="match status" value="2"/>
</dbReference>
<feature type="domain" description="SLH" evidence="5">
    <location>
        <begin position="1286"/>
        <end position="1349"/>
    </location>
</feature>
<dbReference type="Pfam" id="PF13306">
    <property type="entry name" value="LRR_5"/>
    <property type="match status" value="2"/>
</dbReference>
<dbReference type="SUPFAM" id="SSF52058">
    <property type="entry name" value="L domain-like"/>
    <property type="match status" value="1"/>
</dbReference>
<feature type="chain" id="PRO_5041413617" description="SLH domain-containing protein" evidence="4">
    <location>
        <begin position="30"/>
        <end position="1493"/>
    </location>
</feature>
<proteinExistence type="predicted"/>
<dbReference type="PROSITE" id="PS51272">
    <property type="entry name" value="SLH"/>
    <property type="match status" value="3"/>
</dbReference>
<comment type="caution">
    <text evidence="6">The sequence shown here is derived from an EMBL/GenBank/DDBJ whole genome shotgun (WGS) entry which is preliminary data.</text>
</comment>